<dbReference type="InterPro" id="IPR002293">
    <property type="entry name" value="AA/rel_permease1"/>
</dbReference>
<evidence type="ECO:0000256" key="4">
    <source>
        <dbReference type="ARBA" id="ARBA00023136"/>
    </source>
</evidence>
<keyword evidence="2 5" id="KW-0812">Transmembrane</keyword>
<dbReference type="GO" id="GO:0016020">
    <property type="term" value="C:membrane"/>
    <property type="evidence" value="ECO:0007669"/>
    <property type="project" value="UniProtKB-SubCell"/>
</dbReference>
<evidence type="ECO:0000256" key="5">
    <source>
        <dbReference type="SAM" id="Phobius"/>
    </source>
</evidence>
<feature type="transmembrane region" description="Helical" evidence="5">
    <location>
        <begin position="194"/>
        <end position="211"/>
    </location>
</feature>
<feature type="transmembrane region" description="Helical" evidence="5">
    <location>
        <begin position="354"/>
        <end position="379"/>
    </location>
</feature>
<dbReference type="Gene3D" id="1.20.1740.10">
    <property type="entry name" value="Amino acid/polyamine transporter I"/>
    <property type="match status" value="1"/>
</dbReference>
<feature type="transmembrane region" description="Helical" evidence="5">
    <location>
        <begin position="391"/>
        <end position="412"/>
    </location>
</feature>
<feature type="transmembrane region" description="Helical" evidence="5">
    <location>
        <begin position="155"/>
        <end position="174"/>
    </location>
</feature>
<dbReference type="Proteomes" id="UP000322454">
    <property type="component" value="Unassembled WGS sequence"/>
</dbReference>
<dbReference type="AlphaFoldDB" id="A0A520XEM5"/>
<feature type="transmembrane region" description="Helical" evidence="5">
    <location>
        <begin position="78"/>
        <end position="99"/>
    </location>
</feature>
<evidence type="ECO:0000256" key="2">
    <source>
        <dbReference type="ARBA" id="ARBA00022692"/>
    </source>
</evidence>
<feature type="transmembrane region" description="Helical" evidence="5">
    <location>
        <begin position="452"/>
        <end position="472"/>
    </location>
</feature>
<feature type="transmembrane region" description="Helical" evidence="5">
    <location>
        <begin position="232"/>
        <end position="257"/>
    </location>
</feature>
<feature type="transmembrane region" description="Helical" evidence="5">
    <location>
        <begin position="484"/>
        <end position="503"/>
    </location>
</feature>
<feature type="transmembrane region" description="Helical" evidence="5">
    <location>
        <begin position="418"/>
        <end position="440"/>
    </location>
</feature>
<dbReference type="PIRSF" id="PIRSF006060">
    <property type="entry name" value="AA_transporter"/>
    <property type="match status" value="1"/>
</dbReference>
<feature type="transmembrane region" description="Helical" evidence="5">
    <location>
        <begin position="277"/>
        <end position="306"/>
    </location>
</feature>
<feature type="transmembrane region" description="Helical" evidence="5">
    <location>
        <begin position="7"/>
        <end position="31"/>
    </location>
</feature>
<protein>
    <submittedName>
        <fullName evidence="6">APC family permease</fullName>
    </submittedName>
</protein>
<evidence type="ECO:0000313" key="6">
    <source>
        <dbReference type="EMBL" id="RZV39647.1"/>
    </source>
</evidence>
<proteinExistence type="predicted"/>
<feature type="transmembrane region" description="Helical" evidence="5">
    <location>
        <begin position="327"/>
        <end position="348"/>
    </location>
</feature>
<comment type="subcellular location">
    <subcellularLocation>
        <location evidence="1">Membrane</location>
        <topology evidence="1">Multi-pass membrane protein</topology>
    </subcellularLocation>
</comment>
<gene>
    <name evidence="6" type="ORF">EVJ48_03825</name>
</gene>
<dbReference type="PANTHER" id="PTHR47547">
    <property type="match status" value="1"/>
</dbReference>
<dbReference type="Pfam" id="PF13520">
    <property type="entry name" value="AA_permease_2"/>
    <property type="match status" value="1"/>
</dbReference>
<accession>A0A520XEM5</accession>
<keyword evidence="3 5" id="KW-1133">Transmembrane helix</keyword>
<comment type="caution">
    <text evidence="6">The sequence shown here is derived from an EMBL/GenBank/DDBJ whole genome shotgun (WGS) entry which is preliminary data.</text>
</comment>
<dbReference type="InterPro" id="IPR052962">
    <property type="entry name" value="AA_Transporter_AGT"/>
</dbReference>
<organism evidence="6 7">
    <name type="scientific">Candidatus Acidulodesulfobacterium acidiphilum</name>
    <dbReference type="NCBI Taxonomy" id="2597224"/>
    <lineage>
        <taxon>Bacteria</taxon>
        <taxon>Deltaproteobacteria</taxon>
        <taxon>Candidatus Acidulodesulfobacterales</taxon>
        <taxon>Candidatus Acidulodesulfobacterium</taxon>
    </lineage>
</organism>
<evidence type="ECO:0000313" key="7">
    <source>
        <dbReference type="Proteomes" id="UP000322454"/>
    </source>
</evidence>
<dbReference type="GO" id="GO:0022857">
    <property type="term" value="F:transmembrane transporter activity"/>
    <property type="evidence" value="ECO:0007669"/>
    <property type="project" value="InterPro"/>
</dbReference>
<dbReference type="PANTHER" id="PTHR47547:SF1">
    <property type="entry name" value="ASPARTATE-PROTON SYMPORTER"/>
    <property type="match status" value="1"/>
</dbReference>
<feature type="transmembrane region" description="Helical" evidence="5">
    <location>
        <begin position="124"/>
        <end position="143"/>
    </location>
</feature>
<evidence type="ECO:0000256" key="1">
    <source>
        <dbReference type="ARBA" id="ARBA00004141"/>
    </source>
</evidence>
<keyword evidence="4 5" id="KW-0472">Membrane</keyword>
<sequence length="523" mass="57859">MKKTLNLLQLTFASTSAIIGSGWLLGVYVSAKYAGPASILSWFISGFAVMLIALVYSELGAMLPSAGSLARYPKYTHGAFLGFITSWILIIAGAAVSTIETEATVQYLNRYIPGLFINNSPTHFGMLFSFFILLIFFILNFFGAKIFAKTNTFLTYFKIFIVLAASIALIYVSVKNGNIKNLHVYNLMPYGYDGVMKSVSLGGVIFSYLGFRQAIDLSGEAKNPGRDVPIATILSVIIGIIIYTLLAFSFIISVPAVKNNNWNLLNFSSPFVNLLNLYGLPAFAIMVMVGAVISPFATGLVYMGTTSRITFAMSKMKFLPESFNKNFNKYGTAYISLLVTFILSALYLLPFPSWQSLVGVITSGMVFTYVLGPIGLMTFRKLDAERKRPFYLPFANIISLSAFIVGTLIIYWSTFTVLWKLGIGISAGIILFIITNFNGIKTKFKQTVMPGLWFLFYIAALIIISFFGSNNFGGDNAVKSPYDLIIVILTAVLFYFIAINASIKKEEMKMIIEEEFIGEEFEI</sequence>
<evidence type="ECO:0000256" key="3">
    <source>
        <dbReference type="ARBA" id="ARBA00022989"/>
    </source>
</evidence>
<dbReference type="EMBL" id="SHMQ01000007">
    <property type="protein sequence ID" value="RZV39647.1"/>
    <property type="molecule type" value="Genomic_DNA"/>
</dbReference>
<feature type="transmembrane region" description="Helical" evidence="5">
    <location>
        <begin position="37"/>
        <end position="57"/>
    </location>
</feature>
<name>A0A520XEM5_9DELT</name>
<reference evidence="6 7" key="1">
    <citation type="submission" date="2019-01" db="EMBL/GenBank/DDBJ databases">
        <title>Insights into ecological role of a new deltaproteobacterial order Candidatus Sinidesulfobacterales (Sva0485) by metagenomics and metatranscriptomics.</title>
        <authorList>
            <person name="Tan S."/>
            <person name="Liu J."/>
            <person name="Fang Y."/>
            <person name="Hedlund B."/>
            <person name="Lian Z.-H."/>
            <person name="Huang L.-Y."/>
            <person name="Li J.-T."/>
            <person name="Huang L.-N."/>
            <person name="Li W.-J."/>
            <person name="Jiang H.-C."/>
            <person name="Dong H.-L."/>
            <person name="Shu W.-S."/>
        </authorList>
    </citation>
    <scope>NUCLEOTIDE SEQUENCE [LARGE SCALE GENOMIC DNA]</scope>
    <source>
        <strain evidence="6">AP4</strain>
    </source>
</reference>